<dbReference type="AlphaFoldDB" id="A0A8H4QJ43"/>
<organism evidence="2 3">
    <name type="scientific">Agrocybe pediades</name>
    <dbReference type="NCBI Taxonomy" id="84607"/>
    <lineage>
        <taxon>Eukaryota</taxon>
        <taxon>Fungi</taxon>
        <taxon>Dikarya</taxon>
        <taxon>Basidiomycota</taxon>
        <taxon>Agaricomycotina</taxon>
        <taxon>Agaricomycetes</taxon>
        <taxon>Agaricomycetidae</taxon>
        <taxon>Agaricales</taxon>
        <taxon>Agaricineae</taxon>
        <taxon>Strophariaceae</taxon>
        <taxon>Agrocybe</taxon>
    </lineage>
</organism>
<feature type="region of interest" description="Disordered" evidence="1">
    <location>
        <begin position="140"/>
        <end position="230"/>
    </location>
</feature>
<feature type="compositionally biased region" description="Basic and acidic residues" evidence="1">
    <location>
        <begin position="205"/>
        <end position="223"/>
    </location>
</feature>
<name>A0A8H4QJ43_9AGAR</name>
<evidence type="ECO:0000313" key="2">
    <source>
        <dbReference type="EMBL" id="KAF4611853.1"/>
    </source>
</evidence>
<sequence>MLTIFLKHRYSMLFLTDIPGNLSMKAITVISLPQILHPLYRNLDADIQKKAREIMNSSQNMVAIPGPIDSSKGIAIREVLERKTVEPRPDRDQYMALSYPTARHTAEKLDELFKPLFRDNENVTFHSMLHEVMEKAGILEEGQPSPPESDGKESGPSSPARQSSASKESSGKSGVNIRPHSPVASCSKLPGASSKASLENISLKVVRENKEHDEHIVGEKRMAGSEQNPC</sequence>
<dbReference type="EMBL" id="JAACJL010000057">
    <property type="protein sequence ID" value="KAF4611853.1"/>
    <property type="molecule type" value="Genomic_DNA"/>
</dbReference>
<comment type="caution">
    <text evidence="2">The sequence shown here is derived from an EMBL/GenBank/DDBJ whole genome shotgun (WGS) entry which is preliminary data.</text>
</comment>
<protein>
    <submittedName>
        <fullName evidence="2">Uncharacterized protein</fullName>
    </submittedName>
</protein>
<gene>
    <name evidence="2" type="ORF">D9613_004349</name>
</gene>
<feature type="compositionally biased region" description="Low complexity" evidence="1">
    <location>
        <begin position="154"/>
        <end position="173"/>
    </location>
</feature>
<evidence type="ECO:0000313" key="3">
    <source>
        <dbReference type="Proteomes" id="UP000521872"/>
    </source>
</evidence>
<accession>A0A8H4QJ43</accession>
<evidence type="ECO:0000256" key="1">
    <source>
        <dbReference type="SAM" id="MobiDB-lite"/>
    </source>
</evidence>
<keyword evidence="3" id="KW-1185">Reference proteome</keyword>
<reference evidence="2 3" key="1">
    <citation type="submission" date="2019-12" db="EMBL/GenBank/DDBJ databases">
        <authorList>
            <person name="Floudas D."/>
            <person name="Bentzer J."/>
            <person name="Ahren D."/>
            <person name="Johansson T."/>
            <person name="Persson P."/>
            <person name="Tunlid A."/>
        </authorList>
    </citation>
    <scope>NUCLEOTIDE SEQUENCE [LARGE SCALE GENOMIC DNA]</scope>
    <source>
        <strain evidence="2 3">CBS 102.39</strain>
    </source>
</reference>
<proteinExistence type="predicted"/>
<dbReference type="Proteomes" id="UP000521872">
    <property type="component" value="Unassembled WGS sequence"/>
</dbReference>